<evidence type="ECO:0000256" key="2">
    <source>
        <dbReference type="SAM" id="Phobius"/>
    </source>
</evidence>
<accession>A0A2N3YM95</accession>
<keyword evidence="2" id="KW-1133">Transmembrane helix</keyword>
<evidence type="ECO:0008006" key="5">
    <source>
        <dbReference type="Google" id="ProtNLM"/>
    </source>
</evidence>
<protein>
    <recommendedName>
        <fullName evidence="5">DUF4386 family protein</fullName>
    </recommendedName>
</protein>
<feature type="transmembrane region" description="Helical" evidence="2">
    <location>
        <begin position="86"/>
        <end position="105"/>
    </location>
</feature>
<keyword evidence="4" id="KW-1185">Reference proteome</keyword>
<gene>
    <name evidence="3" type="ORF">ATL31_2840</name>
</gene>
<sequence>MSAATIRHVGPALCLAAFPLLLLTAEALAPWHGAADSEAQTLARAASQAGATNLADLLSFLGILLAVPGFLVVMRLTRGRAPAASLAGGALAIAGYVAGMLQVVSDQYDVLLSPLAGSSSVSDALTSSRAWALPIVLVVFLAGMLLGPVVLGVALWRSHAAPAWTGPALAASSVAGLLSHVVDLKAVDLAGLALLALAALAVAGRALRAGDDSGDHASAATTRDASPLPAA</sequence>
<dbReference type="RefSeq" id="WP_101396350.1">
    <property type="nucleotide sequence ID" value="NZ_PJNE01000001.1"/>
</dbReference>
<dbReference type="Proteomes" id="UP000233781">
    <property type="component" value="Unassembled WGS sequence"/>
</dbReference>
<comment type="caution">
    <text evidence="3">The sequence shown here is derived from an EMBL/GenBank/DDBJ whole genome shotgun (WGS) entry which is preliminary data.</text>
</comment>
<dbReference type="EMBL" id="PJNE01000001">
    <property type="protein sequence ID" value="PKW27987.1"/>
    <property type="molecule type" value="Genomic_DNA"/>
</dbReference>
<proteinExistence type="predicted"/>
<evidence type="ECO:0000313" key="3">
    <source>
        <dbReference type="EMBL" id="PKW27987.1"/>
    </source>
</evidence>
<feature type="transmembrane region" description="Helical" evidence="2">
    <location>
        <begin position="188"/>
        <end position="207"/>
    </location>
</feature>
<organism evidence="3 4">
    <name type="scientific">Phycicoccus duodecadis</name>
    <dbReference type="NCBI Taxonomy" id="173053"/>
    <lineage>
        <taxon>Bacteria</taxon>
        <taxon>Bacillati</taxon>
        <taxon>Actinomycetota</taxon>
        <taxon>Actinomycetes</taxon>
        <taxon>Micrococcales</taxon>
        <taxon>Intrasporangiaceae</taxon>
        <taxon>Phycicoccus</taxon>
    </lineage>
</organism>
<name>A0A2N3YM95_9MICO</name>
<feature type="transmembrane region" description="Helical" evidence="2">
    <location>
        <begin position="51"/>
        <end position="74"/>
    </location>
</feature>
<reference evidence="3 4" key="1">
    <citation type="submission" date="2017-12" db="EMBL/GenBank/DDBJ databases">
        <title>Sequencing the genomes of 1000 Actinobacteria strains.</title>
        <authorList>
            <person name="Klenk H.-P."/>
        </authorList>
    </citation>
    <scope>NUCLEOTIDE SEQUENCE [LARGE SCALE GENOMIC DNA]</scope>
    <source>
        <strain evidence="3 4">DSM 12806</strain>
    </source>
</reference>
<keyword evidence="2" id="KW-0812">Transmembrane</keyword>
<evidence type="ECO:0000256" key="1">
    <source>
        <dbReference type="SAM" id="MobiDB-lite"/>
    </source>
</evidence>
<evidence type="ECO:0000313" key="4">
    <source>
        <dbReference type="Proteomes" id="UP000233781"/>
    </source>
</evidence>
<feature type="region of interest" description="Disordered" evidence="1">
    <location>
        <begin position="210"/>
        <end position="231"/>
    </location>
</feature>
<feature type="transmembrane region" description="Helical" evidence="2">
    <location>
        <begin position="131"/>
        <end position="156"/>
    </location>
</feature>
<feature type="transmembrane region" description="Helical" evidence="2">
    <location>
        <begin position="163"/>
        <end position="182"/>
    </location>
</feature>
<dbReference type="AlphaFoldDB" id="A0A2N3YM95"/>
<keyword evidence="2" id="KW-0472">Membrane</keyword>